<proteinExistence type="predicted"/>
<dbReference type="AlphaFoldDB" id="R7S790"/>
<organism evidence="2 3">
    <name type="scientific">Trametes versicolor (strain FP-101664)</name>
    <name type="common">White-rot fungus</name>
    <name type="synonym">Coriolus versicolor</name>
    <dbReference type="NCBI Taxonomy" id="717944"/>
    <lineage>
        <taxon>Eukaryota</taxon>
        <taxon>Fungi</taxon>
        <taxon>Dikarya</taxon>
        <taxon>Basidiomycota</taxon>
        <taxon>Agaricomycotina</taxon>
        <taxon>Agaricomycetes</taxon>
        <taxon>Polyporales</taxon>
        <taxon>Polyporaceae</taxon>
        <taxon>Trametes</taxon>
    </lineage>
</organism>
<dbReference type="KEGG" id="tvs:TRAVEDRAFT_54247"/>
<evidence type="ECO:0000313" key="2">
    <source>
        <dbReference type="EMBL" id="EIW51821.1"/>
    </source>
</evidence>
<protein>
    <submittedName>
        <fullName evidence="2">Uncharacterized protein</fullName>
    </submittedName>
</protein>
<reference evidence="3" key="1">
    <citation type="journal article" date="2012" name="Science">
        <title>The Paleozoic origin of enzymatic lignin decomposition reconstructed from 31 fungal genomes.</title>
        <authorList>
            <person name="Floudas D."/>
            <person name="Binder M."/>
            <person name="Riley R."/>
            <person name="Barry K."/>
            <person name="Blanchette R.A."/>
            <person name="Henrissat B."/>
            <person name="Martinez A.T."/>
            <person name="Otillar R."/>
            <person name="Spatafora J.W."/>
            <person name="Yadav J.S."/>
            <person name="Aerts A."/>
            <person name="Benoit I."/>
            <person name="Boyd A."/>
            <person name="Carlson A."/>
            <person name="Copeland A."/>
            <person name="Coutinho P.M."/>
            <person name="de Vries R.P."/>
            <person name="Ferreira P."/>
            <person name="Findley K."/>
            <person name="Foster B."/>
            <person name="Gaskell J."/>
            <person name="Glotzer D."/>
            <person name="Gorecki P."/>
            <person name="Heitman J."/>
            <person name="Hesse C."/>
            <person name="Hori C."/>
            <person name="Igarashi K."/>
            <person name="Jurgens J.A."/>
            <person name="Kallen N."/>
            <person name="Kersten P."/>
            <person name="Kohler A."/>
            <person name="Kuees U."/>
            <person name="Kumar T.K.A."/>
            <person name="Kuo A."/>
            <person name="LaButti K."/>
            <person name="Larrondo L.F."/>
            <person name="Lindquist E."/>
            <person name="Ling A."/>
            <person name="Lombard V."/>
            <person name="Lucas S."/>
            <person name="Lundell T."/>
            <person name="Martin R."/>
            <person name="McLaughlin D.J."/>
            <person name="Morgenstern I."/>
            <person name="Morin E."/>
            <person name="Murat C."/>
            <person name="Nagy L.G."/>
            <person name="Nolan M."/>
            <person name="Ohm R.A."/>
            <person name="Patyshakuliyeva A."/>
            <person name="Rokas A."/>
            <person name="Ruiz-Duenas F.J."/>
            <person name="Sabat G."/>
            <person name="Salamov A."/>
            <person name="Samejima M."/>
            <person name="Schmutz J."/>
            <person name="Slot J.C."/>
            <person name="St John F."/>
            <person name="Stenlid J."/>
            <person name="Sun H."/>
            <person name="Sun S."/>
            <person name="Syed K."/>
            <person name="Tsang A."/>
            <person name="Wiebenga A."/>
            <person name="Young D."/>
            <person name="Pisabarro A."/>
            <person name="Eastwood D.C."/>
            <person name="Martin F."/>
            <person name="Cullen D."/>
            <person name="Grigoriev I.V."/>
            <person name="Hibbett D.S."/>
        </authorList>
    </citation>
    <scope>NUCLEOTIDE SEQUENCE [LARGE SCALE GENOMIC DNA]</scope>
    <source>
        <strain evidence="3">FP-101664</strain>
    </source>
</reference>
<keyword evidence="3" id="KW-1185">Reference proteome</keyword>
<feature type="region of interest" description="Disordered" evidence="1">
    <location>
        <begin position="1"/>
        <end position="28"/>
    </location>
</feature>
<dbReference type="GeneID" id="19417342"/>
<dbReference type="Proteomes" id="UP000054317">
    <property type="component" value="Unassembled WGS sequence"/>
</dbReference>
<feature type="compositionally biased region" description="Basic and acidic residues" evidence="1">
    <location>
        <begin position="1"/>
        <end position="20"/>
    </location>
</feature>
<evidence type="ECO:0000313" key="3">
    <source>
        <dbReference type="Proteomes" id="UP000054317"/>
    </source>
</evidence>
<name>R7S790_TRAVS</name>
<sequence>MLLEQHDELSSHHVGERSEGKQVTPPPWPAKYQRYTPIRYADLEPHLRLIEGNARPYLRFGVVVPGFTRARLSVRAQELLDDPEITTWHPDITRAGGRYLVESGNSYHCLQVIDARLRYHLASMIAEVFDVGYKVVQPEPHTTFYSFFTNRATHAFLQRKIPLDRIKRCVQAVKEAWGEESALEAMWYYDGALALPKRVPRRYRTHDEHPFCRRLEACRR</sequence>
<dbReference type="RefSeq" id="XP_008045365.1">
    <property type="nucleotide sequence ID" value="XM_008047174.1"/>
</dbReference>
<evidence type="ECO:0000256" key="1">
    <source>
        <dbReference type="SAM" id="MobiDB-lite"/>
    </source>
</evidence>
<accession>R7S790</accession>
<dbReference type="OrthoDB" id="10399248at2759"/>
<gene>
    <name evidence="2" type="ORF">TRAVEDRAFT_54247</name>
</gene>
<dbReference type="EMBL" id="JH711798">
    <property type="protein sequence ID" value="EIW51821.1"/>
    <property type="molecule type" value="Genomic_DNA"/>
</dbReference>